<reference evidence="2 3" key="1">
    <citation type="submission" date="2019-02" db="EMBL/GenBank/DDBJ databases">
        <title>Genomic Encyclopedia of Type Strains, Phase IV (KMG-IV): sequencing the most valuable type-strain genomes for metagenomic binning, comparative biology and taxonomic classification.</title>
        <authorList>
            <person name="Goeker M."/>
        </authorList>
    </citation>
    <scope>NUCLEOTIDE SEQUENCE [LARGE SCALE GENOMIC DNA]</scope>
    <source>
        <strain evidence="2 3">DSM 29486</strain>
    </source>
</reference>
<accession>A0A4V2F842</accession>
<evidence type="ECO:0000313" key="2">
    <source>
        <dbReference type="EMBL" id="RZT02107.1"/>
    </source>
</evidence>
<proteinExistence type="predicted"/>
<organism evidence="2 3">
    <name type="scientific">Cuneatibacter caecimuris</name>
    <dbReference type="NCBI Taxonomy" id="1796618"/>
    <lineage>
        <taxon>Bacteria</taxon>
        <taxon>Bacillati</taxon>
        <taxon>Bacillota</taxon>
        <taxon>Clostridia</taxon>
        <taxon>Lachnospirales</taxon>
        <taxon>Lachnospiraceae</taxon>
        <taxon>Cuneatibacter</taxon>
    </lineage>
</organism>
<sequence>MTDRMILNRVKKLKELEEQKKEIESQIDALKADIQQDMEEKGLEEQKAGDFLVRFTRVLSNRFDSRAFREEHSRLYSQYLKQTESRRFSIV</sequence>
<name>A0A4V2F842_9FIRM</name>
<dbReference type="EMBL" id="SGXF01000001">
    <property type="protein sequence ID" value="RZT02107.1"/>
    <property type="molecule type" value="Genomic_DNA"/>
</dbReference>
<evidence type="ECO:0000256" key="1">
    <source>
        <dbReference type="SAM" id="Coils"/>
    </source>
</evidence>
<keyword evidence="3" id="KW-1185">Reference proteome</keyword>
<gene>
    <name evidence="2" type="ORF">EV209_0212</name>
</gene>
<dbReference type="Proteomes" id="UP000292927">
    <property type="component" value="Unassembled WGS sequence"/>
</dbReference>
<protein>
    <submittedName>
        <fullName evidence="2">Uncharacterized protein</fullName>
    </submittedName>
</protein>
<dbReference type="OrthoDB" id="2061219at2"/>
<dbReference type="AlphaFoldDB" id="A0A4V2F842"/>
<feature type="coiled-coil region" evidence="1">
    <location>
        <begin position="6"/>
        <end position="40"/>
    </location>
</feature>
<keyword evidence="1" id="KW-0175">Coiled coil</keyword>
<comment type="caution">
    <text evidence="2">The sequence shown here is derived from an EMBL/GenBank/DDBJ whole genome shotgun (WGS) entry which is preliminary data.</text>
</comment>
<dbReference type="RefSeq" id="WP_130432198.1">
    <property type="nucleotide sequence ID" value="NZ_SGXF01000001.1"/>
</dbReference>
<evidence type="ECO:0000313" key="3">
    <source>
        <dbReference type="Proteomes" id="UP000292927"/>
    </source>
</evidence>